<dbReference type="AlphaFoldDB" id="A0AB39PTK2"/>
<reference evidence="7" key="1">
    <citation type="submission" date="2024-07" db="EMBL/GenBank/DDBJ databases">
        <authorList>
            <person name="Yu S.T."/>
        </authorList>
    </citation>
    <scope>NUCLEOTIDE SEQUENCE</scope>
    <source>
        <strain evidence="7">R28</strain>
    </source>
</reference>
<feature type="transmembrane region" description="Helical" evidence="5">
    <location>
        <begin position="90"/>
        <end position="108"/>
    </location>
</feature>
<gene>
    <name evidence="7" type="ORF">AB5J49_09965</name>
</gene>
<evidence type="ECO:0000256" key="3">
    <source>
        <dbReference type="ARBA" id="ARBA00022989"/>
    </source>
</evidence>
<keyword evidence="4 5" id="KW-0472">Membrane</keyword>
<keyword evidence="2 5" id="KW-0812">Transmembrane</keyword>
<feature type="domain" description="DUF202" evidence="6">
    <location>
        <begin position="12"/>
        <end position="76"/>
    </location>
</feature>
<sequence length="109" mass="11346">MSTGAVAEPVRDPGLQPERTRLAWRRTTLSGTVAAVLAMKSALHGRASVVGIFVCALSFGLWLGFLALAHRRIRVLASSAEPAALSPRHATATVLFTVALAVCGAALVL</sequence>
<name>A0AB39PTK2_9ACTN</name>
<organism evidence="7">
    <name type="scientific">Streptomyces sp. R28</name>
    <dbReference type="NCBI Taxonomy" id="3238628"/>
    <lineage>
        <taxon>Bacteria</taxon>
        <taxon>Bacillati</taxon>
        <taxon>Actinomycetota</taxon>
        <taxon>Actinomycetes</taxon>
        <taxon>Kitasatosporales</taxon>
        <taxon>Streptomycetaceae</taxon>
        <taxon>Streptomyces</taxon>
    </lineage>
</organism>
<evidence type="ECO:0000313" key="7">
    <source>
        <dbReference type="EMBL" id="XDQ33617.1"/>
    </source>
</evidence>
<evidence type="ECO:0000256" key="1">
    <source>
        <dbReference type="ARBA" id="ARBA00004127"/>
    </source>
</evidence>
<evidence type="ECO:0000259" key="6">
    <source>
        <dbReference type="Pfam" id="PF02656"/>
    </source>
</evidence>
<evidence type="ECO:0000256" key="5">
    <source>
        <dbReference type="SAM" id="Phobius"/>
    </source>
</evidence>
<dbReference type="RefSeq" id="WP_369168175.1">
    <property type="nucleotide sequence ID" value="NZ_CP163439.1"/>
</dbReference>
<evidence type="ECO:0000256" key="2">
    <source>
        <dbReference type="ARBA" id="ARBA00022692"/>
    </source>
</evidence>
<keyword evidence="3 5" id="KW-1133">Transmembrane helix</keyword>
<dbReference type="Pfam" id="PF02656">
    <property type="entry name" value="DUF202"/>
    <property type="match status" value="1"/>
</dbReference>
<protein>
    <submittedName>
        <fullName evidence="7">DUF202 domain-containing protein</fullName>
    </submittedName>
</protein>
<evidence type="ECO:0000256" key="4">
    <source>
        <dbReference type="ARBA" id="ARBA00023136"/>
    </source>
</evidence>
<proteinExistence type="predicted"/>
<dbReference type="GO" id="GO:0012505">
    <property type="term" value="C:endomembrane system"/>
    <property type="evidence" value="ECO:0007669"/>
    <property type="project" value="UniProtKB-SubCell"/>
</dbReference>
<feature type="transmembrane region" description="Helical" evidence="5">
    <location>
        <begin position="47"/>
        <end position="69"/>
    </location>
</feature>
<comment type="subcellular location">
    <subcellularLocation>
        <location evidence="1">Endomembrane system</location>
        <topology evidence="1">Multi-pass membrane protein</topology>
    </subcellularLocation>
</comment>
<accession>A0AB39PTK2</accession>
<dbReference type="InterPro" id="IPR003807">
    <property type="entry name" value="DUF202"/>
</dbReference>
<dbReference type="EMBL" id="CP163439">
    <property type="protein sequence ID" value="XDQ33617.1"/>
    <property type="molecule type" value="Genomic_DNA"/>
</dbReference>